<dbReference type="Gene3D" id="3.30.1360.130">
    <property type="entry name" value="Dipeptide transport protein"/>
    <property type="match status" value="1"/>
</dbReference>
<dbReference type="Proteomes" id="UP000248706">
    <property type="component" value="Unassembled WGS sequence"/>
</dbReference>
<proteinExistence type="predicted"/>
<reference evidence="3 4" key="1">
    <citation type="submission" date="2016-08" db="EMBL/GenBank/DDBJ databases">
        <title>Analysis of Carbohydrate Active Enzymes in Thermogemmatispora T81 Reveals Carbohydrate Degradation Ability.</title>
        <authorList>
            <person name="Tomazini A."/>
            <person name="Lal S."/>
            <person name="Stott M."/>
            <person name="Henrissat B."/>
            <person name="Polikarpov I."/>
            <person name="Sparling R."/>
            <person name="Levin D.B."/>
        </authorList>
    </citation>
    <scope>NUCLEOTIDE SEQUENCE [LARGE SCALE GENOMIC DNA]</scope>
    <source>
        <strain evidence="3 4">T81</strain>
    </source>
</reference>
<sequence>MRIVIFCDMEGVACIENWEQVTAGRPLYEEARRLYTDEMNAAVRGARAAGATEIIVVDCHGAGGAYNFKSFLPERLESGAQYVLGHPWARYVEAFERGCDAILFVGAHAMAGTPDGVLCHTVSSEAWYNAWINETRVGESGILAAIAGCWDVPAVFVSGDAATCREVTALLGPQVVTAEVKRGLSCFSAVHMAPRDACSLIEMGVARALSTRNWPKPYKPSISPVTFKVELAEPGWASDFKGRQGVEIVGPRTVISTAATFWQAWDQFWYRHA</sequence>
<feature type="binding site" evidence="2">
    <location>
        <position position="10"/>
    </location>
    <ligand>
        <name>Zn(2+)</name>
        <dbReference type="ChEBI" id="CHEBI:29105"/>
        <label>1</label>
    </ligand>
</feature>
<dbReference type="SUPFAM" id="SSF63992">
    <property type="entry name" value="Dipeptide transport protein"/>
    <property type="match status" value="1"/>
</dbReference>
<dbReference type="GO" id="GO:0046872">
    <property type="term" value="F:metal ion binding"/>
    <property type="evidence" value="ECO:0007669"/>
    <property type="project" value="UniProtKB-KW"/>
</dbReference>
<comment type="caution">
    <text evidence="3">The sequence shown here is derived from an EMBL/GenBank/DDBJ whole genome shotgun (WGS) entry which is preliminary data.</text>
</comment>
<gene>
    <name evidence="3" type="ORF">A4R35_12860</name>
</gene>
<evidence type="ECO:0000313" key="4">
    <source>
        <dbReference type="Proteomes" id="UP000248706"/>
    </source>
</evidence>
<feature type="binding site" evidence="2">
    <location>
        <position position="8"/>
    </location>
    <ligand>
        <name>Zn(2+)</name>
        <dbReference type="ChEBI" id="CHEBI:29105"/>
        <label>2</label>
    </ligand>
</feature>
<feature type="binding site" evidence="2">
    <location>
        <position position="139"/>
    </location>
    <ligand>
        <name>Zn(2+)</name>
        <dbReference type="ChEBI" id="CHEBI:29105"/>
        <label>2</label>
    </ligand>
</feature>
<dbReference type="InterPro" id="IPR007035">
    <property type="entry name" value="Peptidase_M55"/>
</dbReference>
<keyword evidence="2" id="KW-0862">Zinc</keyword>
<dbReference type="InterPro" id="IPR027476">
    <property type="entry name" value="DppA_N"/>
</dbReference>
<keyword evidence="4" id="KW-1185">Reference proteome</keyword>
<evidence type="ECO:0000256" key="1">
    <source>
        <dbReference type="PIRSR" id="PIRSR015853-1"/>
    </source>
</evidence>
<dbReference type="EMBL" id="MCIF01000002">
    <property type="protein sequence ID" value="RAQ96430.1"/>
    <property type="molecule type" value="Genomic_DNA"/>
</dbReference>
<protein>
    <submittedName>
        <fullName evidence="3">Peptidase M55</fullName>
    </submittedName>
</protein>
<dbReference type="Pfam" id="PF04951">
    <property type="entry name" value="Peptidase_M55"/>
    <property type="match status" value="1"/>
</dbReference>
<organism evidence="3 4">
    <name type="scientific">Thermogemmatispora tikiterensis</name>
    <dbReference type="NCBI Taxonomy" id="1825093"/>
    <lineage>
        <taxon>Bacteria</taxon>
        <taxon>Bacillati</taxon>
        <taxon>Chloroflexota</taxon>
        <taxon>Ktedonobacteria</taxon>
        <taxon>Thermogemmatisporales</taxon>
        <taxon>Thermogemmatisporaceae</taxon>
        <taxon>Thermogemmatispora</taxon>
    </lineage>
</organism>
<keyword evidence="2" id="KW-0479">Metal-binding</keyword>
<feature type="binding site" evidence="2">
    <location>
        <position position="60"/>
    </location>
    <ligand>
        <name>Zn(2+)</name>
        <dbReference type="ChEBI" id="CHEBI:29105"/>
        <label>2</label>
    </ligand>
</feature>
<dbReference type="CDD" id="cd08663">
    <property type="entry name" value="DAP_dppA_1"/>
    <property type="match status" value="1"/>
</dbReference>
<dbReference type="AlphaFoldDB" id="A0A328VKV3"/>
<evidence type="ECO:0000256" key="2">
    <source>
        <dbReference type="PIRSR" id="PIRSR015853-2"/>
    </source>
</evidence>
<accession>A0A328VKV3</accession>
<dbReference type="Gene3D" id="3.40.50.10780">
    <property type="entry name" value="Dipeptide transport protein"/>
    <property type="match status" value="1"/>
</dbReference>
<dbReference type="InterPro" id="IPR036177">
    <property type="entry name" value="Peptidase_M55_sf"/>
</dbReference>
<dbReference type="PIRSF" id="PIRSF015853">
    <property type="entry name" value="Pep_DppA"/>
    <property type="match status" value="1"/>
</dbReference>
<dbReference type="RefSeq" id="WP_112429995.1">
    <property type="nucleotide sequence ID" value="NZ_MCIF01000002.1"/>
</dbReference>
<feature type="active site" description="Nucleophile" evidence="1">
    <location>
        <position position="120"/>
    </location>
</feature>
<name>A0A328VKV3_9CHLR</name>
<feature type="binding site" evidence="2">
    <location>
        <position position="108"/>
    </location>
    <ligand>
        <name>Zn(2+)</name>
        <dbReference type="ChEBI" id="CHEBI:29105"/>
        <label>2</label>
    </ligand>
</feature>
<dbReference type="OrthoDB" id="9785420at2"/>
<evidence type="ECO:0000313" key="3">
    <source>
        <dbReference type="EMBL" id="RAQ96430.1"/>
    </source>
</evidence>
<feature type="binding site" evidence="2">
    <location>
        <position position="8"/>
    </location>
    <ligand>
        <name>Zn(2+)</name>
        <dbReference type="ChEBI" id="CHEBI:29105"/>
        <label>1</label>
    </ligand>
</feature>